<gene>
    <name evidence="2" type="ordered locus">HCH_05310</name>
</gene>
<evidence type="ECO:0000259" key="1">
    <source>
        <dbReference type="PROSITE" id="PS50801"/>
    </source>
</evidence>
<dbReference type="KEGG" id="hch:HCH_05310"/>
<dbReference type="InterPro" id="IPR058548">
    <property type="entry name" value="MlaB-like_STAS"/>
</dbReference>
<evidence type="ECO:0000313" key="3">
    <source>
        <dbReference type="Proteomes" id="UP000000238"/>
    </source>
</evidence>
<evidence type="ECO:0000313" key="2">
    <source>
        <dbReference type="EMBL" id="ABC31983.1"/>
    </source>
</evidence>
<protein>
    <submittedName>
        <fullName evidence="2">Predicted NTP binding protein (Contains STAS domain)</fullName>
    </submittedName>
</protein>
<keyword evidence="3" id="KW-1185">Reference proteome</keyword>
<dbReference type="Proteomes" id="UP000000238">
    <property type="component" value="Chromosome"/>
</dbReference>
<organism evidence="2 3">
    <name type="scientific">Hahella chejuensis (strain KCTC 2396)</name>
    <dbReference type="NCBI Taxonomy" id="349521"/>
    <lineage>
        <taxon>Bacteria</taxon>
        <taxon>Pseudomonadati</taxon>
        <taxon>Pseudomonadota</taxon>
        <taxon>Gammaproteobacteria</taxon>
        <taxon>Oceanospirillales</taxon>
        <taxon>Hahellaceae</taxon>
        <taxon>Hahella</taxon>
    </lineage>
</organism>
<name>Q2SBJ1_HAHCH</name>
<dbReference type="RefSeq" id="WP_011399047.1">
    <property type="nucleotide sequence ID" value="NC_007645.1"/>
</dbReference>
<dbReference type="Pfam" id="PF13466">
    <property type="entry name" value="STAS_2"/>
    <property type="match status" value="1"/>
</dbReference>
<reference evidence="2 3" key="1">
    <citation type="journal article" date="2005" name="Nucleic Acids Res.">
        <title>Genomic blueprint of Hahella chejuensis, a marine microbe producing an algicidal agent.</title>
        <authorList>
            <person name="Jeong H."/>
            <person name="Yim J.H."/>
            <person name="Lee C."/>
            <person name="Choi S.-H."/>
            <person name="Park Y.K."/>
            <person name="Yoon S.H."/>
            <person name="Hur C.-G."/>
            <person name="Kang H.-Y."/>
            <person name="Kim D."/>
            <person name="Lee H.H."/>
            <person name="Park K.H."/>
            <person name="Park S.-H."/>
            <person name="Park H.-S."/>
            <person name="Lee H.K."/>
            <person name="Oh T.K."/>
            <person name="Kim J.F."/>
        </authorList>
    </citation>
    <scope>NUCLEOTIDE SEQUENCE [LARGE SCALE GENOMIC DNA]</scope>
    <source>
        <strain evidence="2 3">KCTC 2396</strain>
    </source>
</reference>
<proteinExistence type="predicted"/>
<feature type="domain" description="STAS" evidence="1">
    <location>
        <begin position="18"/>
        <end position="110"/>
    </location>
</feature>
<dbReference type="InterPro" id="IPR036513">
    <property type="entry name" value="STAS_dom_sf"/>
</dbReference>
<dbReference type="PROSITE" id="PS50801">
    <property type="entry name" value="STAS"/>
    <property type="match status" value="1"/>
</dbReference>
<sequence length="110" mass="11294">MSARLTCAKDAQSKEMALSISGIVDLSNVADLLAEGEKAVQAADATSPLRIDVSLVENAQSVLISLLLRLVAAAEAKGLNVSVSGLTGKMFDIARVSGVETVLPLADEAV</sequence>
<dbReference type="AlphaFoldDB" id="Q2SBJ1"/>
<dbReference type="Gene3D" id="3.30.750.24">
    <property type="entry name" value="STAS domain"/>
    <property type="match status" value="1"/>
</dbReference>
<dbReference type="SUPFAM" id="SSF52091">
    <property type="entry name" value="SpoIIaa-like"/>
    <property type="match status" value="1"/>
</dbReference>
<dbReference type="STRING" id="349521.HCH_05310"/>
<accession>Q2SBJ1</accession>
<dbReference type="eggNOG" id="COG3113">
    <property type="taxonomic scope" value="Bacteria"/>
</dbReference>
<dbReference type="EMBL" id="CP000155">
    <property type="protein sequence ID" value="ABC31983.1"/>
    <property type="molecule type" value="Genomic_DNA"/>
</dbReference>
<dbReference type="HOGENOM" id="CLU_2167417_0_0_6"/>
<dbReference type="OrthoDB" id="6198267at2"/>
<dbReference type="InterPro" id="IPR002645">
    <property type="entry name" value="STAS_dom"/>
</dbReference>